<name>C8ZDY9_YEAS8</name>
<dbReference type="AlphaFoldDB" id="C8ZDY9"/>
<evidence type="ECO:0000313" key="2">
    <source>
        <dbReference type="EMBL" id="CAY81605.1"/>
    </source>
</evidence>
<proteinExistence type="predicted"/>
<dbReference type="HOGENOM" id="CLU_2005699_0_0_1"/>
<keyword evidence="1" id="KW-0472">Membrane</keyword>
<sequence>MMGETPNSSKVPRLEASMARSQYRGSEVSLDTIPYSGIWARIKKISRETPVQISFWLYGTFLSGAITSGRKDSNGLNKSRTRLEDIFKVKREPVSVFLLATIFNYVFFFCFHQLNLVVNGVRLN</sequence>
<keyword evidence="1" id="KW-1133">Transmembrane helix</keyword>
<organism evidence="2">
    <name type="scientific">Saccharomyces cerevisiae (strain Lalvin EC1118 / Prise de mousse)</name>
    <name type="common">Baker's yeast</name>
    <dbReference type="NCBI Taxonomy" id="643680"/>
    <lineage>
        <taxon>Eukaryota</taxon>
        <taxon>Fungi</taxon>
        <taxon>Dikarya</taxon>
        <taxon>Ascomycota</taxon>
        <taxon>Saccharomycotina</taxon>
        <taxon>Saccharomycetes</taxon>
        <taxon>Saccharomycetales</taxon>
        <taxon>Saccharomycetaceae</taxon>
        <taxon>Saccharomyces</taxon>
    </lineage>
</organism>
<accession>C8ZDY9</accession>
<reference evidence="2" key="1">
    <citation type="journal article" date="2009" name="Proc. Natl. Acad. Sci. U.S.A.">
        <title>Eukaryote-to-eukaryote gene transfer events revealed by the genome sequence of the wine yeast Saccharomyces cerevisiae EC1118.</title>
        <authorList>
            <person name="Novo M."/>
            <person name="Bigey F."/>
            <person name="Beyne E."/>
            <person name="Galeote V."/>
            <person name="Gavory F."/>
            <person name="Mallet S."/>
            <person name="Cambot B."/>
            <person name="Legras J.L."/>
            <person name="Wincker P."/>
            <person name="Casaregola S."/>
            <person name="Dequin S."/>
        </authorList>
    </citation>
    <scope>NUCLEOTIDE SEQUENCE [LARGE SCALE GENOMIC DNA]</scope>
    <source>
        <strain evidence="2">Lalvin EC1118</strain>
        <strain>Lalvin EC1118 / Prise de mousse</strain>
    </source>
</reference>
<protein>
    <submittedName>
        <fullName evidence="2">EC1118_1L7_2542p</fullName>
    </submittedName>
</protein>
<dbReference type="EMBL" id="FN393080">
    <property type="protein sequence ID" value="CAY81605.1"/>
    <property type="molecule type" value="Genomic_DNA"/>
</dbReference>
<gene>
    <name evidence="2" type="ORF">EC1118_1L7_2542g</name>
</gene>
<evidence type="ECO:0000256" key="1">
    <source>
        <dbReference type="SAM" id="Phobius"/>
    </source>
</evidence>
<keyword evidence="1" id="KW-0812">Transmembrane</keyword>
<feature type="transmembrane region" description="Helical" evidence="1">
    <location>
        <begin position="96"/>
        <end position="114"/>
    </location>
</feature>